<dbReference type="RefSeq" id="WP_390276666.1">
    <property type="nucleotide sequence ID" value="NZ_JBHRYH010000008.1"/>
</dbReference>
<accession>A0ABV7TQF9</accession>
<sequence length="772" mass="87907">MDLGFFAYPASPTVIGATIESAIQSLKQQGMNGVESWRALDIPGYFIASQVLQKIDEADYLLADISNINFNVVFEIGYAIGQNKRVLIFKNKSIAEKGVTVKELGIFDTIGYQEYQNSSELKSCMLEIGNKSPIPLYKSQNIRQPLYVIEAKHRTDWQIRLTSRIKKTGYNFRTFDPNESPRLPAPIAIDAVSQSYGVVIPFVSSNTEGHEVHNMRCAFVAGLAKGMGRVTLMLQPSEEDPIPLDYRDMVRICIHPNDINEAIADFASEVNSAIQSTNINSKTVEETLLQKINLGASSAENEIRGLDEYYLKTDAYMQTKRGEAHLVVGRKGSGKSAIFITLRDEEENKKGVIVLDLQPDGYKLIKFKESILRFLEEGTMQHTIMAFWEYILLLEICHKILQQDKDLHTRNHNLYEPYRKLAETYKSGHLASEGDFSERMSTLIDRITNDYTAQFSNEENVRMSNPEVTNLVYTHDIRELTEDLHNYLKHKEALWLLFDNIDKGWPTSGLQKEDLVIVRALVDATRKIERQMVRLGISAKTVIFLRNDVYELLVRETSDRGKEAAVGLDWTDPDLLREIIRLRLLATDSNQKDTFQEIWGKICVSHIRGEESSQYLIDRSLMRPRFLINLIDQCKGFAINLGHRAITESDLEKGLEAFSTDLVTDIGYEIRDVNNKTEDLLYNFIGANPHLSSLELNKLLTPYSDIGLHSEEIIDLLLWYGFLGVRHSDEKISYIYNVHYNMKLLKALVSKGGDSTVFSINPAFWKGLLIEV</sequence>
<dbReference type="Proteomes" id="UP001595636">
    <property type="component" value="Unassembled WGS sequence"/>
</dbReference>
<gene>
    <name evidence="1" type="ORF">ACFOKJ_03400</name>
</gene>
<organism evidence="1 2">
    <name type="scientific">Vogesella amnigena</name>
    <dbReference type="NCBI Taxonomy" id="1507449"/>
    <lineage>
        <taxon>Bacteria</taxon>
        <taxon>Pseudomonadati</taxon>
        <taxon>Pseudomonadota</taxon>
        <taxon>Betaproteobacteria</taxon>
        <taxon>Neisseriales</taxon>
        <taxon>Chromobacteriaceae</taxon>
        <taxon>Vogesella</taxon>
    </lineage>
</organism>
<dbReference type="InterPro" id="IPR027417">
    <property type="entry name" value="P-loop_NTPase"/>
</dbReference>
<protein>
    <submittedName>
        <fullName evidence="1">P-loop ATPase, Sll1717 family</fullName>
    </submittedName>
</protein>
<dbReference type="SUPFAM" id="SSF52309">
    <property type="entry name" value="N-(deoxy)ribosyltransferase-like"/>
    <property type="match status" value="1"/>
</dbReference>
<dbReference type="InterPro" id="IPR059206">
    <property type="entry name" value="Sll1717-like"/>
</dbReference>
<dbReference type="NCBIfam" id="NF047389">
    <property type="entry name" value="ATPase_Sll1717"/>
    <property type="match status" value="1"/>
</dbReference>
<dbReference type="EMBL" id="JBHRYH010000008">
    <property type="protein sequence ID" value="MFC3625191.1"/>
    <property type="molecule type" value="Genomic_DNA"/>
</dbReference>
<comment type="caution">
    <text evidence="1">The sequence shown here is derived from an EMBL/GenBank/DDBJ whole genome shotgun (WGS) entry which is preliminary data.</text>
</comment>
<dbReference type="Gene3D" id="3.40.50.450">
    <property type="match status" value="1"/>
</dbReference>
<name>A0ABV7TQF9_9NEIS</name>
<evidence type="ECO:0000313" key="2">
    <source>
        <dbReference type="Proteomes" id="UP001595636"/>
    </source>
</evidence>
<keyword evidence="2" id="KW-1185">Reference proteome</keyword>
<evidence type="ECO:0000313" key="1">
    <source>
        <dbReference type="EMBL" id="MFC3625191.1"/>
    </source>
</evidence>
<reference evidence="2" key="1">
    <citation type="journal article" date="2019" name="Int. J. Syst. Evol. Microbiol.">
        <title>The Global Catalogue of Microorganisms (GCM) 10K type strain sequencing project: providing services to taxonomists for standard genome sequencing and annotation.</title>
        <authorList>
            <consortium name="The Broad Institute Genomics Platform"/>
            <consortium name="The Broad Institute Genome Sequencing Center for Infectious Disease"/>
            <person name="Wu L."/>
            <person name="Ma J."/>
        </authorList>
    </citation>
    <scope>NUCLEOTIDE SEQUENCE [LARGE SCALE GENOMIC DNA]</scope>
    <source>
        <strain evidence="2">KCTC 42195</strain>
    </source>
</reference>
<proteinExistence type="predicted"/>
<dbReference type="SUPFAM" id="SSF52540">
    <property type="entry name" value="P-loop containing nucleoside triphosphate hydrolases"/>
    <property type="match status" value="1"/>
</dbReference>